<organism evidence="1">
    <name type="scientific">Candidatus Kentrum sp. FW</name>
    <dbReference type="NCBI Taxonomy" id="2126338"/>
    <lineage>
        <taxon>Bacteria</taxon>
        <taxon>Pseudomonadati</taxon>
        <taxon>Pseudomonadota</taxon>
        <taxon>Gammaproteobacteria</taxon>
        <taxon>Candidatus Kentrum</taxon>
    </lineage>
</organism>
<protein>
    <submittedName>
        <fullName evidence="1">Predicted metal-dependent enzyme of the double-stranded beta helix superfamily</fullName>
    </submittedName>
</protein>
<evidence type="ECO:0000313" key="1">
    <source>
        <dbReference type="EMBL" id="VFJ75442.1"/>
    </source>
</evidence>
<dbReference type="SUPFAM" id="SSF51182">
    <property type="entry name" value="RmlC-like cupins"/>
    <property type="match status" value="1"/>
</dbReference>
<proteinExistence type="predicted"/>
<dbReference type="AlphaFoldDB" id="A0A450TZN6"/>
<dbReference type="EMBL" id="CAADFE010000075">
    <property type="protein sequence ID" value="VFJ75442.1"/>
    <property type="molecule type" value="Genomic_DNA"/>
</dbReference>
<gene>
    <name evidence="1" type="ORF">BECKFW1821C_GA0114237_107516</name>
</gene>
<sequence>MFDRERFIADCRAALVENSSHKAVREVVARAVSNPAAVIEGLGYPERSGVQKLYHSDDLTIVNVIWGAHMTIMPHNHEMWAVIGVYTGREDNILWRRLAGKASTKIEAMGAKALVERDAFPLGREAIHSVTNPIPRLTGAIHVYGGNFFDVERSEWDPETLLEQPYDIEKNMRLFEQGNTGTS</sequence>
<reference evidence="1" key="1">
    <citation type="submission" date="2019-02" db="EMBL/GenBank/DDBJ databases">
        <authorList>
            <person name="Gruber-Vodicka R. H."/>
            <person name="Seah K. B. B."/>
        </authorList>
    </citation>
    <scope>NUCLEOTIDE SEQUENCE</scope>
    <source>
        <strain evidence="1">BECK_BZ131</strain>
    </source>
</reference>
<dbReference type="Gene3D" id="2.60.120.10">
    <property type="entry name" value="Jelly Rolls"/>
    <property type="match status" value="1"/>
</dbReference>
<name>A0A450TZN6_9GAMM</name>
<accession>A0A450TZN6</accession>
<dbReference type="InterPro" id="IPR011051">
    <property type="entry name" value="RmlC_Cupin_sf"/>
</dbReference>
<dbReference type="InterPro" id="IPR014710">
    <property type="entry name" value="RmlC-like_jellyroll"/>
</dbReference>